<sequence>MKSFTADWRRKFKAVSERKNRPSRPARLRDHRNNIGEALQESSNSSHASYATVYSENDEVLGDGSVRVESPDIMLADDTQVSQVLDEVPSGDTAKQRFEIDIVSSEVRDVGLNVVTDYAPSDDQVLQVAPTDEQSMREVCYLKYQGEDETDYTDGPIRFVDAFDGVKESGALLMNLDLSAKIQRAIRAQRDFERADRAAAREKEVILRFQRELGREIAHHEYRLVKVASVEEEEAQTAKAEVEDELSVLKLMLQEIKGRRQCIESRMQTQTEMLVRIQSDVNAYLEEAFVCGLLLEPAPEEMDTPVEELVLQTEYANLRRKLQQEQGEEDTVIAPLDTSREQYEPPQLSAEEEAVLEIREAYWTAQRRLEEAQTAFDRKENDRNLDQKANFEDFENGSESIDASQEDFDLRWVRRNQELTHELLEAEEGVAEAKRAAVDAGIDLMLGDQHSDFVDDVADGYRLSFEQAMVASAPMPKINKWFSGFQEPASPSFGNNAEETDELEVEDLDLGDSASAFAEGPCRNKIDKWRRICGF</sequence>
<protein>
    <submittedName>
        <fullName evidence="1">Uncharacterized protein</fullName>
    </submittedName>
</protein>
<evidence type="ECO:0000313" key="1">
    <source>
        <dbReference type="EMBL" id="KAK3723478.1"/>
    </source>
</evidence>
<keyword evidence="2" id="KW-1185">Reference proteome</keyword>
<reference evidence="1" key="1">
    <citation type="submission" date="2023-07" db="EMBL/GenBank/DDBJ databases">
        <title>Black Yeasts Isolated from many extreme environments.</title>
        <authorList>
            <person name="Coleine C."/>
            <person name="Stajich J.E."/>
            <person name="Selbmann L."/>
        </authorList>
    </citation>
    <scope>NUCLEOTIDE SEQUENCE</scope>
    <source>
        <strain evidence="1">CCFEE 5714</strain>
    </source>
</reference>
<name>A0ACC3NXF3_9PEZI</name>
<organism evidence="1 2">
    <name type="scientific">Vermiconidia calcicola</name>
    <dbReference type="NCBI Taxonomy" id="1690605"/>
    <lineage>
        <taxon>Eukaryota</taxon>
        <taxon>Fungi</taxon>
        <taxon>Dikarya</taxon>
        <taxon>Ascomycota</taxon>
        <taxon>Pezizomycotina</taxon>
        <taxon>Dothideomycetes</taxon>
        <taxon>Dothideomycetidae</taxon>
        <taxon>Mycosphaerellales</taxon>
        <taxon>Extremaceae</taxon>
        <taxon>Vermiconidia</taxon>
    </lineage>
</organism>
<proteinExistence type="predicted"/>
<dbReference type="EMBL" id="JAUTXU010000009">
    <property type="protein sequence ID" value="KAK3723478.1"/>
    <property type="molecule type" value="Genomic_DNA"/>
</dbReference>
<accession>A0ACC3NXF3</accession>
<dbReference type="Proteomes" id="UP001281147">
    <property type="component" value="Unassembled WGS sequence"/>
</dbReference>
<gene>
    <name evidence="1" type="ORF">LTR37_001730</name>
</gene>
<comment type="caution">
    <text evidence="1">The sequence shown here is derived from an EMBL/GenBank/DDBJ whole genome shotgun (WGS) entry which is preliminary data.</text>
</comment>
<evidence type="ECO:0000313" key="2">
    <source>
        <dbReference type="Proteomes" id="UP001281147"/>
    </source>
</evidence>